<sequence>MALLANSQLFLITRATLAGNNSKDFIAHAKANPDKMNYGSAGKGSTPHLAGELLKQSAGITATHVPYRGAARNPGSGGRPDRLLASRPAWCSPPSTRPTTRPSRRPSSPSARRGPDGPGRLHVRADRGDSAARLRSGLADPAGLNRPA</sequence>
<dbReference type="PANTHER" id="PTHR42928:SF5">
    <property type="entry name" value="BLR1237 PROTEIN"/>
    <property type="match status" value="1"/>
</dbReference>
<accession>A0A840G085</accession>
<reference evidence="3 4" key="1">
    <citation type="submission" date="2020-08" db="EMBL/GenBank/DDBJ databases">
        <title>Genomic Encyclopedia of Type Strains, Phase IV (KMG-V): Genome sequencing to study the core and pangenomes of soil and plant-associated prokaryotes.</title>
        <authorList>
            <person name="Whitman W."/>
        </authorList>
    </citation>
    <scope>NUCLEOTIDE SEQUENCE [LARGE SCALE GENOMIC DNA]</scope>
    <source>
        <strain evidence="3 4">34/80</strain>
    </source>
</reference>
<dbReference type="InterPro" id="IPR005064">
    <property type="entry name" value="BUG"/>
</dbReference>
<name>A0A840G085_9BURK</name>
<dbReference type="Pfam" id="PF03401">
    <property type="entry name" value="TctC"/>
    <property type="match status" value="1"/>
</dbReference>
<evidence type="ECO:0008006" key="5">
    <source>
        <dbReference type="Google" id="ProtNLM"/>
    </source>
</evidence>
<feature type="region of interest" description="Disordered" evidence="2">
    <location>
        <begin position="65"/>
        <end position="148"/>
    </location>
</feature>
<evidence type="ECO:0000256" key="2">
    <source>
        <dbReference type="SAM" id="MobiDB-lite"/>
    </source>
</evidence>
<comment type="caution">
    <text evidence="3">The sequence shown here is derived from an EMBL/GenBank/DDBJ whole genome shotgun (WGS) entry which is preliminary data.</text>
</comment>
<organism evidence="3 4">
    <name type="scientific">Variovorax guangxiensis</name>
    <dbReference type="NCBI Taxonomy" id="1775474"/>
    <lineage>
        <taxon>Bacteria</taxon>
        <taxon>Pseudomonadati</taxon>
        <taxon>Pseudomonadota</taxon>
        <taxon>Betaproteobacteria</taxon>
        <taxon>Burkholderiales</taxon>
        <taxon>Comamonadaceae</taxon>
        <taxon>Variovorax</taxon>
    </lineage>
</organism>
<dbReference type="EMBL" id="JACIFZ010000016">
    <property type="protein sequence ID" value="MBB4225904.1"/>
    <property type="molecule type" value="Genomic_DNA"/>
</dbReference>
<dbReference type="PANTHER" id="PTHR42928">
    <property type="entry name" value="TRICARBOXYLATE-BINDING PROTEIN"/>
    <property type="match status" value="1"/>
</dbReference>
<dbReference type="Proteomes" id="UP000524450">
    <property type="component" value="Unassembled WGS sequence"/>
</dbReference>
<dbReference type="Gene3D" id="3.40.190.10">
    <property type="entry name" value="Periplasmic binding protein-like II"/>
    <property type="match status" value="1"/>
</dbReference>
<gene>
    <name evidence="3" type="ORF">GGD71_006717</name>
</gene>
<evidence type="ECO:0000313" key="4">
    <source>
        <dbReference type="Proteomes" id="UP000524450"/>
    </source>
</evidence>
<feature type="compositionally biased region" description="Basic and acidic residues" evidence="2">
    <location>
        <begin position="123"/>
        <end position="132"/>
    </location>
</feature>
<evidence type="ECO:0000313" key="3">
    <source>
        <dbReference type="EMBL" id="MBB4225904.1"/>
    </source>
</evidence>
<proteinExistence type="inferred from homology"/>
<feature type="compositionally biased region" description="Low complexity" evidence="2">
    <location>
        <begin position="92"/>
        <end position="112"/>
    </location>
</feature>
<dbReference type="AlphaFoldDB" id="A0A840G085"/>
<protein>
    <recommendedName>
        <fullName evidence="5">Tripartite tricarboxylate transporter substrate binding protein</fullName>
    </recommendedName>
</protein>
<evidence type="ECO:0000256" key="1">
    <source>
        <dbReference type="ARBA" id="ARBA00006987"/>
    </source>
</evidence>
<comment type="similarity">
    <text evidence="1">Belongs to the UPF0065 (bug) family.</text>
</comment>